<evidence type="ECO:0000313" key="2">
    <source>
        <dbReference type="EMBL" id="MDT0294636.1"/>
    </source>
</evidence>
<dbReference type="Proteomes" id="UP001182991">
    <property type="component" value="Unassembled WGS sequence"/>
</dbReference>
<evidence type="ECO:0000256" key="1">
    <source>
        <dbReference type="SAM" id="Phobius"/>
    </source>
</evidence>
<organism evidence="2 3">
    <name type="scientific">Mesonia ostreae</name>
    <dbReference type="NCBI Taxonomy" id="861110"/>
    <lineage>
        <taxon>Bacteria</taxon>
        <taxon>Pseudomonadati</taxon>
        <taxon>Bacteroidota</taxon>
        <taxon>Flavobacteriia</taxon>
        <taxon>Flavobacteriales</taxon>
        <taxon>Flavobacteriaceae</taxon>
        <taxon>Mesonia</taxon>
    </lineage>
</organism>
<dbReference type="EMBL" id="JAVRBG010000007">
    <property type="protein sequence ID" value="MDT0294636.1"/>
    <property type="molecule type" value="Genomic_DNA"/>
</dbReference>
<feature type="transmembrane region" description="Helical" evidence="1">
    <location>
        <begin position="39"/>
        <end position="61"/>
    </location>
</feature>
<proteinExistence type="predicted"/>
<evidence type="ECO:0000313" key="3">
    <source>
        <dbReference type="Proteomes" id="UP001182991"/>
    </source>
</evidence>
<comment type="caution">
    <text evidence="2">The sequence shown here is derived from an EMBL/GenBank/DDBJ whole genome shotgun (WGS) entry which is preliminary data.</text>
</comment>
<name>A0ABU2KIU0_9FLAO</name>
<evidence type="ECO:0008006" key="4">
    <source>
        <dbReference type="Google" id="ProtNLM"/>
    </source>
</evidence>
<reference evidence="3" key="1">
    <citation type="submission" date="2023-07" db="EMBL/GenBank/DDBJ databases">
        <title>Isolating and identifying novel microbial strains from the Mariana Trench.</title>
        <authorList>
            <person name="Fu H."/>
        </authorList>
    </citation>
    <scope>NUCLEOTIDE SEQUENCE [LARGE SCALE GENOMIC DNA]</scope>
    <source>
        <strain evidence="3">T-y2</strain>
    </source>
</reference>
<keyword evidence="1" id="KW-1133">Transmembrane helix</keyword>
<dbReference type="RefSeq" id="WP_311401569.1">
    <property type="nucleotide sequence ID" value="NZ_JAVRBG010000007.1"/>
</dbReference>
<gene>
    <name evidence="2" type="ORF">RLT85_08315</name>
</gene>
<keyword evidence="1" id="KW-0472">Membrane</keyword>
<sequence>MNLVNPIFLIAALIVALVFIVGSLFLILKNEKDNLTKVLWILIVLVFLMVGSAVYYVNYLLNKQKQSPVLSHS</sequence>
<keyword evidence="3" id="KW-1185">Reference proteome</keyword>
<keyword evidence="1" id="KW-0812">Transmembrane</keyword>
<protein>
    <recommendedName>
        <fullName evidence="4">Cardiolipin synthase N-terminal domain-containing protein</fullName>
    </recommendedName>
</protein>
<feature type="transmembrane region" description="Helical" evidence="1">
    <location>
        <begin position="6"/>
        <end position="27"/>
    </location>
</feature>
<accession>A0ABU2KIU0</accession>